<evidence type="ECO:0000313" key="8">
    <source>
        <dbReference type="EMBL" id="KAE8008317.1"/>
    </source>
</evidence>
<evidence type="ECO:0000259" key="7">
    <source>
        <dbReference type="Pfam" id="PF03016"/>
    </source>
</evidence>
<keyword evidence="6" id="KW-0472">Membrane</keyword>
<dbReference type="EMBL" id="CM017322">
    <property type="protein sequence ID" value="KAE8008317.1"/>
    <property type="molecule type" value="Genomic_DNA"/>
</dbReference>
<dbReference type="PANTHER" id="PTHR11062">
    <property type="entry name" value="EXOSTOSIN HEPARAN SULFATE GLYCOSYLTRANSFERASE -RELATED"/>
    <property type="match status" value="1"/>
</dbReference>
<dbReference type="OrthoDB" id="1924787at2759"/>
<comment type="similarity">
    <text evidence="2">Belongs to the glycosyltransferase 47 family.</text>
</comment>
<keyword evidence="9" id="KW-1185">Reference proteome</keyword>
<feature type="domain" description="Exostosin GT47" evidence="7">
    <location>
        <begin position="72"/>
        <end position="342"/>
    </location>
</feature>
<gene>
    <name evidence="8" type="ORF">FH972_004839</name>
</gene>
<keyword evidence="4" id="KW-0735">Signal-anchor</keyword>
<evidence type="ECO:0000256" key="2">
    <source>
        <dbReference type="ARBA" id="ARBA00010271"/>
    </source>
</evidence>
<dbReference type="InterPro" id="IPR004263">
    <property type="entry name" value="Exostosin"/>
</dbReference>
<dbReference type="GO" id="GO:0000139">
    <property type="term" value="C:Golgi membrane"/>
    <property type="evidence" value="ECO:0007669"/>
    <property type="project" value="UniProtKB-SubCell"/>
</dbReference>
<dbReference type="GO" id="GO:0016757">
    <property type="term" value="F:glycosyltransferase activity"/>
    <property type="evidence" value="ECO:0007669"/>
    <property type="project" value="UniProtKB-KW"/>
</dbReference>
<comment type="subcellular location">
    <subcellularLocation>
        <location evidence="1">Golgi apparatus membrane</location>
        <topology evidence="1">Single-pass type II membrane protein</topology>
    </subcellularLocation>
</comment>
<evidence type="ECO:0000256" key="3">
    <source>
        <dbReference type="ARBA" id="ARBA00022676"/>
    </source>
</evidence>
<evidence type="ECO:0000256" key="5">
    <source>
        <dbReference type="ARBA" id="ARBA00023034"/>
    </source>
</evidence>
<keyword evidence="6" id="KW-0812">Transmembrane</keyword>
<keyword evidence="5" id="KW-0333">Golgi apparatus</keyword>
<proteinExistence type="inferred from homology"/>
<dbReference type="InterPro" id="IPR040911">
    <property type="entry name" value="Exostosin_GT47"/>
</dbReference>
<evidence type="ECO:0000256" key="6">
    <source>
        <dbReference type="SAM" id="Phobius"/>
    </source>
</evidence>
<feature type="transmembrane region" description="Helical" evidence="6">
    <location>
        <begin position="26"/>
        <end position="46"/>
    </location>
</feature>
<evidence type="ECO:0000313" key="9">
    <source>
        <dbReference type="Proteomes" id="UP000327013"/>
    </source>
</evidence>
<protein>
    <recommendedName>
        <fullName evidence="7">Exostosin GT47 domain-containing protein</fullName>
    </recommendedName>
</protein>
<dbReference type="AlphaFoldDB" id="A0A5N6QME9"/>
<keyword evidence="3" id="KW-0328">Glycosyltransferase</keyword>
<name>A0A5N6QME9_9ROSI</name>
<sequence length="500" mass="57725">MYGGNHLHAAAPPRNHPHRHLLSSEVFYFIVSLAICVICFLTAFYIQAYSHQYSEVFHFPESFVRDYGRVERKLKVYIYPGGDFQSPTEMTGMYGSEAYFFKNLKESRFLTTDPLKAHLFFIPISWHQMRTQGTPYEKMISIVENYVESIISKYPYWNRTDGADHFFLICHDIGLEVADGVPIFSKNNSIRLVCPAIPYRHIPYKNIRLPPVNQPFSHPPPGNALPQVNRTSPGAGIPNSEIRASLEQQWKDDTELESELVWNDTAEGYLLLDEKIHRRKFCICLHGFPTNTSLIADSIRYGCVPVIFSSYLNFPFNDVLDWHKFSIILAEEDVHLLRDTLKGIRRANFTRFQNNLLKVQKRFEWNSPPLRFDAFHMVLFDLWQRHFNEPTSVLEIFPGTPDLVSAAIRMWIMAAFARLVFRDVDDVIVFVKVNNTVALAAATYEAYSPNEDPAVVMHVRKERTAAAIQDVVRSKLPNEDSFNHDRNGNVHLRKSYIGNT</sequence>
<accession>A0A5N6QME9</accession>
<keyword evidence="3" id="KW-0808">Transferase</keyword>
<evidence type="ECO:0000256" key="1">
    <source>
        <dbReference type="ARBA" id="ARBA00004323"/>
    </source>
</evidence>
<reference evidence="8 9" key="1">
    <citation type="submission" date="2019-06" db="EMBL/GenBank/DDBJ databases">
        <title>A chromosomal-level reference genome of Carpinus fangiana (Coryloideae, Betulaceae).</title>
        <authorList>
            <person name="Yang X."/>
            <person name="Wang Z."/>
            <person name="Zhang L."/>
            <person name="Hao G."/>
            <person name="Liu J."/>
            <person name="Yang Y."/>
        </authorList>
    </citation>
    <scope>NUCLEOTIDE SEQUENCE [LARGE SCALE GENOMIC DNA]</scope>
    <source>
        <strain evidence="8">Cfa_2016G</strain>
        <tissue evidence="8">Leaf</tissue>
    </source>
</reference>
<evidence type="ECO:0000256" key="4">
    <source>
        <dbReference type="ARBA" id="ARBA00022968"/>
    </source>
</evidence>
<dbReference type="Proteomes" id="UP000327013">
    <property type="component" value="Chromosome 2"/>
</dbReference>
<dbReference type="Pfam" id="PF03016">
    <property type="entry name" value="Exostosin_GT47"/>
    <property type="match status" value="1"/>
</dbReference>
<organism evidence="8 9">
    <name type="scientific">Carpinus fangiana</name>
    <dbReference type="NCBI Taxonomy" id="176857"/>
    <lineage>
        <taxon>Eukaryota</taxon>
        <taxon>Viridiplantae</taxon>
        <taxon>Streptophyta</taxon>
        <taxon>Embryophyta</taxon>
        <taxon>Tracheophyta</taxon>
        <taxon>Spermatophyta</taxon>
        <taxon>Magnoliopsida</taxon>
        <taxon>eudicotyledons</taxon>
        <taxon>Gunneridae</taxon>
        <taxon>Pentapetalae</taxon>
        <taxon>rosids</taxon>
        <taxon>fabids</taxon>
        <taxon>Fagales</taxon>
        <taxon>Betulaceae</taxon>
        <taxon>Carpinus</taxon>
    </lineage>
</organism>
<keyword evidence="6" id="KW-1133">Transmembrane helix</keyword>
<dbReference type="PANTHER" id="PTHR11062:SF378">
    <property type="entry name" value="EXOSTOSIN GT47 DOMAIN-CONTAINING PROTEIN"/>
    <property type="match status" value="1"/>
</dbReference>